<dbReference type="SUPFAM" id="SSF50998">
    <property type="entry name" value="Quinoprotein alcohol dehydrogenase-like"/>
    <property type="match status" value="1"/>
</dbReference>
<dbReference type="InterPro" id="IPR013320">
    <property type="entry name" value="ConA-like_dom_sf"/>
</dbReference>
<dbReference type="Proteomes" id="UP000001542">
    <property type="component" value="Unassembled WGS sequence"/>
</dbReference>
<dbReference type="KEGG" id="tva:4761255"/>
<accession>A2EV96</accession>
<dbReference type="PROSITE" id="PS50197">
    <property type="entry name" value="BEACH"/>
    <property type="match status" value="1"/>
</dbReference>
<evidence type="ECO:0000313" key="3">
    <source>
        <dbReference type="Proteomes" id="UP000001542"/>
    </source>
</evidence>
<dbReference type="PANTHER" id="PTHR13743">
    <property type="entry name" value="BEIGE/BEACH-RELATED"/>
    <property type="match status" value="1"/>
</dbReference>
<protein>
    <submittedName>
        <fullName evidence="2">Beige/BEACH domain containing protein</fullName>
    </submittedName>
</protein>
<dbReference type="InterPro" id="IPR050865">
    <property type="entry name" value="BEACH_Domain"/>
</dbReference>
<dbReference type="Gene3D" id="2.130.10.10">
    <property type="entry name" value="YVTN repeat-like/Quinoprotein amine dehydrogenase"/>
    <property type="match status" value="1"/>
</dbReference>
<dbReference type="eggNOG" id="KOG1787">
    <property type="taxonomic scope" value="Eukaryota"/>
</dbReference>
<proteinExistence type="predicted"/>
<sequence>MIPEEDPVFGILLKKFPPTQDEDFIGLDSEFNDYKNFPEFKREDIIFAYQKHLAGASYHDLLLELEYNYKYSEDILRTIVTYKNWTPSQIQTLSRIALFNFISFVTKIVNDNLMLTIESLFFVIQSQYSQLAIPALDYLFEHCLASQGIEKNIAIDYIKKLFNEFPILAKPIVPILSEYAKDLCPQPNDNQEKIETTTDFFSFIVRFAQTHPNYFNAIESGEFVKGIMPAIVRLDDNALKLLFSLSPYLDENTMITTVVSLPMLIREQVEKEEPFLVPRTPDNQQINTLEFLNQFNQSKFTPYKESLTASYTHPPRETFKMGIDIKKGVKISEQPTTTKLIRSDLYPKLELIGQSLFNHINAAKILLDNYGQCVNTCQNSKHFYDHVAIMITLYRLCPNTELTPIVWETLFHTHLFDPRINIFDNNSIELIDQLRLQTFNTVNINGFSYLPQMFKSFLQKPELVAEMLRRILDEFDHVSPTVLISSSFAKSLCNIIVYFQSLHFECEESQLYLIETTRSVILIFMSQVLSNNTIASYLFSCKIFVISFFALIFEPALCDFILGLTRTYLTTKGSTQTTTVINELIDISKLIYLRFPVKVDVKLATALLETLNDVMSHSQKLIEPIKGLSDSICSVLPVLEPNEVCDAYLVQALHFFTVVASTLRIKSPHMQAITKGIQRVEGGNISAQIFTYLKQIAAGTQISSVSPFFVIQQPKAIKALLNITRQSKEFSSVITFLLSLVHFTYQNCIIMNRSGIDMLLLEIIDEQKGGEIPQSILDGVFSIITSISLVVSSTLVMHRFLSLMFPIEGKYLSCYHQYFVKKLIGITSLAHRAPQAYIAIRSPVKILVKNMTREDLGDEFTICFWIYVDHAISQAHSKIIEIFDRKLRGFNVFISSGTLLFTCLAKTTESTARIDVTPPRGQWCYIAMEIAFSGQGKTYVQTRINDELGRRLEFRWKGLKSGPINIQIGDHITNNKRDEYPPVLLGNLQILGIISQDDMKTITENGPRGNLSQDCKLSLQLSDREGIVNCSFNSMNKLCQFDFIGGPVACMTSFIDVLLNLCKVRALIPLFSLFDLRTTKGDKFTEIPELIVDLFTSTLSISQNIQASFTNAYGIQIISHLIQESKTFPRTYQMYMRFCNMLSSVTHRPLQKAILESILCNFSFILQFDPLTQMRIIKYWKRNLLPGYPQIFPEVLPVQNLISAMHAHFEKGSSMIETIRDNIRQLIVDVSAISINETDVLCLISDAISTNSIKRVKETLKVIAEIFDVEQGTPVDKLKFHITHIVLLNNVIPNGDNEVLLLLISIISSIQRLNLVPAINPRIHYELVMQNITNKCLSHDTAISLATFVNAYGSDLLPICLYVAMNVDDTALYEVYETLKPIQNLSNHARMWIIASVIKSSSDIRNKALNFLLSCEGDWNDTIATISLVNNSLGEDANNMIIDFLILLSHKILEENLDDKYENFFTLAKNAIFFHSDLNNKNSPLFKEFATSLFYTEEDTSSEISETNQNNAFETLRTRSMMSRSFIFVNGDENFEKSDVEDEKEIDLLQSSFAKSMSESNVIIPGVPQLTIKKKRRLSFDENKQISTHSSLNVFLFRPPTESKLLFNMNDFYQKLEDFAKKKNELIFSIRRDKNGRWLDIDIASIFIKLYLSKPSPLHLSTVLVLLMIMMHYQHLFVEKIINQLNPTAQQIKNNKVYFQALKFEMQKLELKTENKIFTSQILSEKSKIECLEMFANSISVVDQQRVFRTAEIIRKDNLKMVELQAEFINFENAENIGFSLKQSSKLVISEQRSNKNYQKFWQRLWSAMTMPLALWEGATSKKIEMIYQRDYKLCSHFSAVKQKINRPYLQQKLAQSQPGFECYYYCNDDTECHGTIDVSKSGIILGLDSGVKFIHDFHIKFIISIVYKNHSAIEVIKRNGSIVIITVKEISEILSLLNQNLTTPEFISTEINNPSEFLIKTKSTEKWSNGLISNFEYLNLVNLAAGRSYYDRNNYPIFPYVVTDMKSDKIDINDPKIYRDLRKSMGLFNDERVNELHDLHPDYLFEQSYSTSNSINSFLGGSVKISEMLKISEMNNFELTPEFFSFPECFTDSQIPPWASSPVDFVYKNRKALESVMVSATLHIWLNLVFGVKMPLFNPKFSEDFSEDFVNKHGTLPPIVFNQPHPVRTIDFPPPLLSTPTVLTTDLKGVSFISSSIEDNKLNLKFVLRSGYQRQFIFTGSELKISSPDLIFDKNNVSQTVSSSSFELTTAETKYGICTCSGNSANVEVIGKNRIIRTPFGLIRSISGSGKFISAVCTDMTTRIWDLETDSVSYVSSYRDYTICSCVSEEFGVVVSGTRDGTIQVCTLGGVVVRVISLGNRKPLRVLVCPGSGFICVLSERTDDIARQKDIVVLTINGIWIGCMEVPGIRCWSAWEDWRGIDYVVLATEEMKVITLEVGTLELPKEKLRCHIAPVSMSYCKEGGILCLVDDDGVVQIITI</sequence>
<dbReference type="SMART" id="SM01026">
    <property type="entry name" value="Beach"/>
    <property type="match status" value="1"/>
</dbReference>
<keyword evidence="3" id="KW-1185">Reference proteome</keyword>
<dbReference type="SUPFAM" id="SSF49899">
    <property type="entry name" value="Concanavalin A-like lectins/glucanases"/>
    <property type="match status" value="1"/>
</dbReference>
<dbReference type="InterPro" id="IPR000409">
    <property type="entry name" value="BEACH_dom"/>
</dbReference>
<dbReference type="Gene3D" id="2.60.120.200">
    <property type="match status" value="1"/>
</dbReference>
<dbReference type="Gene3D" id="1.10.1540.10">
    <property type="entry name" value="BEACH domain"/>
    <property type="match status" value="2"/>
</dbReference>
<dbReference type="Pfam" id="PF02138">
    <property type="entry name" value="Beach"/>
    <property type="match status" value="2"/>
</dbReference>
<dbReference type="VEuPathDB" id="TrichDB:TVAG_043560"/>
<dbReference type="InterPro" id="IPR011047">
    <property type="entry name" value="Quinoprotein_ADH-like_sf"/>
</dbReference>
<feature type="domain" description="BEACH" evidence="1">
    <location>
        <begin position="1953"/>
        <end position="2278"/>
    </location>
</feature>
<evidence type="ECO:0000259" key="1">
    <source>
        <dbReference type="PROSITE" id="PS50197"/>
    </source>
</evidence>
<dbReference type="EMBL" id="DS113505">
    <property type="protein sequence ID" value="EAY03410.1"/>
    <property type="molecule type" value="Genomic_DNA"/>
</dbReference>
<gene>
    <name evidence="2" type="ORF">TVAG_043560</name>
</gene>
<dbReference type="SMR" id="A2EV96"/>
<dbReference type="RefSeq" id="XP_001315633.1">
    <property type="nucleotide sequence ID" value="XM_001315598.1"/>
</dbReference>
<name>A2EV96_TRIV3</name>
<dbReference type="SUPFAM" id="SSF81837">
    <property type="entry name" value="BEACH domain"/>
    <property type="match status" value="1"/>
</dbReference>
<reference evidence="2" key="1">
    <citation type="submission" date="2006-10" db="EMBL/GenBank/DDBJ databases">
        <authorList>
            <person name="Amadeo P."/>
            <person name="Zhao Q."/>
            <person name="Wortman J."/>
            <person name="Fraser-Liggett C."/>
            <person name="Carlton J."/>
        </authorList>
    </citation>
    <scope>NUCLEOTIDE SEQUENCE</scope>
    <source>
        <strain evidence="2">G3</strain>
    </source>
</reference>
<evidence type="ECO:0000313" key="2">
    <source>
        <dbReference type="EMBL" id="EAY03410.1"/>
    </source>
</evidence>
<organism evidence="2 3">
    <name type="scientific">Trichomonas vaginalis (strain ATCC PRA-98 / G3)</name>
    <dbReference type="NCBI Taxonomy" id="412133"/>
    <lineage>
        <taxon>Eukaryota</taxon>
        <taxon>Metamonada</taxon>
        <taxon>Parabasalia</taxon>
        <taxon>Trichomonadida</taxon>
        <taxon>Trichomonadidae</taxon>
        <taxon>Trichomonas</taxon>
    </lineage>
</organism>
<dbReference type="InterPro" id="IPR036372">
    <property type="entry name" value="BEACH_dom_sf"/>
</dbReference>
<dbReference type="InParanoid" id="A2EV96"/>
<dbReference type="OrthoDB" id="10630294at2759"/>
<dbReference type="VEuPathDB" id="TrichDB:TVAGG3_0032650"/>
<dbReference type="PANTHER" id="PTHR13743:SF112">
    <property type="entry name" value="BEACH DOMAIN-CONTAINING PROTEIN"/>
    <property type="match status" value="1"/>
</dbReference>
<dbReference type="InterPro" id="IPR015943">
    <property type="entry name" value="WD40/YVTN_repeat-like_dom_sf"/>
</dbReference>
<reference evidence="2" key="2">
    <citation type="journal article" date="2007" name="Science">
        <title>Draft genome sequence of the sexually transmitted pathogen Trichomonas vaginalis.</title>
        <authorList>
            <person name="Carlton J.M."/>
            <person name="Hirt R.P."/>
            <person name="Silva J.C."/>
            <person name="Delcher A.L."/>
            <person name="Schatz M."/>
            <person name="Zhao Q."/>
            <person name="Wortman J.R."/>
            <person name="Bidwell S.L."/>
            <person name="Alsmark U.C.M."/>
            <person name="Besteiro S."/>
            <person name="Sicheritz-Ponten T."/>
            <person name="Noel C.J."/>
            <person name="Dacks J.B."/>
            <person name="Foster P.G."/>
            <person name="Simillion C."/>
            <person name="Van de Peer Y."/>
            <person name="Miranda-Saavedra D."/>
            <person name="Barton G.J."/>
            <person name="Westrop G.D."/>
            <person name="Mueller S."/>
            <person name="Dessi D."/>
            <person name="Fiori P.L."/>
            <person name="Ren Q."/>
            <person name="Paulsen I."/>
            <person name="Zhang H."/>
            <person name="Bastida-Corcuera F.D."/>
            <person name="Simoes-Barbosa A."/>
            <person name="Brown M.T."/>
            <person name="Hayes R.D."/>
            <person name="Mukherjee M."/>
            <person name="Okumura C.Y."/>
            <person name="Schneider R."/>
            <person name="Smith A.J."/>
            <person name="Vanacova S."/>
            <person name="Villalvazo M."/>
            <person name="Haas B.J."/>
            <person name="Pertea M."/>
            <person name="Feldblyum T.V."/>
            <person name="Utterback T.R."/>
            <person name="Shu C.L."/>
            <person name="Osoegawa K."/>
            <person name="de Jong P.J."/>
            <person name="Hrdy I."/>
            <person name="Horvathova L."/>
            <person name="Zubacova Z."/>
            <person name="Dolezal P."/>
            <person name="Malik S.B."/>
            <person name="Logsdon J.M. Jr."/>
            <person name="Henze K."/>
            <person name="Gupta A."/>
            <person name="Wang C.C."/>
            <person name="Dunne R.L."/>
            <person name="Upcroft J.A."/>
            <person name="Upcroft P."/>
            <person name="White O."/>
            <person name="Salzberg S.L."/>
            <person name="Tang P."/>
            <person name="Chiu C.-H."/>
            <person name="Lee Y.-S."/>
            <person name="Embley T.M."/>
            <person name="Coombs G.H."/>
            <person name="Mottram J.C."/>
            <person name="Tachezy J."/>
            <person name="Fraser-Liggett C.M."/>
            <person name="Johnson P.J."/>
        </authorList>
    </citation>
    <scope>NUCLEOTIDE SEQUENCE [LARGE SCALE GENOMIC DNA]</scope>
    <source>
        <strain evidence="2">G3</strain>
    </source>
</reference>